<protein>
    <submittedName>
        <fullName evidence="5">Uncharacterized protein</fullName>
    </submittedName>
</protein>
<keyword evidence="6" id="KW-1185">Reference proteome</keyword>
<dbReference type="GO" id="GO:0000978">
    <property type="term" value="F:RNA polymerase II cis-regulatory region sequence-specific DNA binding"/>
    <property type="evidence" value="ECO:0007669"/>
    <property type="project" value="TreeGrafter"/>
</dbReference>
<dbReference type="InterPro" id="IPR009057">
    <property type="entry name" value="Homeodomain-like_sf"/>
</dbReference>
<accession>A0A5N6R576</accession>
<dbReference type="Pfam" id="PF00249">
    <property type="entry name" value="Myb_DNA-binding"/>
    <property type="match status" value="1"/>
</dbReference>
<gene>
    <name evidence="5" type="ORF">FH972_012126</name>
</gene>
<dbReference type="PROSITE" id="PS51294">
    <property type="entry name" value="HTH_MYB"/>
    <property type="match status" value="1"/>
</dbReference>
<sequence length="537" mass="59191">MVKFKKVKEEFSVDSTTDVRVAACFSLSDGNCDTPVLRRSSVIGFMHFDDVGCCVIEGDRLVQEDVQGKEAGQRKRWYNHLDPAIKKDAWTEEEESIIAYYHEIYGNKWAEIARFLPGRTDNAIKNHWNCSMKRKMDSSSIDHLEMDMYEMTSPDFCSPETKPKSPNFCISETKIECMNVVVERRSFNDQRKGLEHSVDTCSTDLVLGNAYGRESCSMAKSATGVLSEREETKLLDTINATKFDDTGAAASGNSIRSFTENASHDKTYGPLSASCLDVSLDPSTCAKPSCKPVEVLPVGHKILDFPKRLKNYASGVTNSIVGNESDNLCSTSLTLGFGDNMGQVGKKIKVYRVSLHAVDINHSCLPSAPTRLNDLVNAAENSRSPSTDDDHVTHQNSPFCYSTPTYLERRMHANSSSPASVLRNSAMTFKNTPSIIRKRTSSKTGNANLPDVTCTPEFTVSSIQDGHNVNSTDFINTKRGFLSIFHEPETSVVGSLGRCLEYAFDLEKDTVTVKCGKSVSASLSPNIDIGESTMLTP</sequence>
<dbReference type="InterPro" id="IPR050560">
    <property type="entry name" value="MYB_TF"/>
</dbReference>
<evidence type="ECO:0000259" key="4">
    <source>
        <dbReference type="PROSITE" id="PS51294"/>
    </source>
</evidence>
<evidence type="ECO:0000313" key="6">
    <source>
        <dbReference type="Proteomes" id="UP000327013"/>
    </source>
</evidence>
<evidence type="ECO:0000259" key="3">
    <source>
        <dbReference type="PROSITE" id="PS50090"/>
    </source>
</evidence>
<evidence type="ECO:0000256" key="1">
    <source>
        <dbReference type="ARBA" id="ARBA00004123"/>
    </source>
</evidence>
<dbReference type="GO" id="GO:0000981">
    <property type="term" value="F:DNA-binding transcription factor activity, RNA polymerase II-specific"/>
    <property type="evidence" value="ECO:0007669"/>
    <property type="project" value="TreeGrafter"/>
</dbReference>
<dbReference type="Gene3D" id="1.10.10.60">
    <property type="entry name" value="Homeodomain-like"/>
    <property type="match status" value="1"/>
</dbReference>
<dbReference type="EMBL" id="CM017325">
    <property type="protein sequence ID" value="KAE8055275.1"/>
    <property type="molecule type" value="Genomic_DNA"/>
</dbReference>
<dbReference type="CDD" id="cd00167">
    <property type="entry name" value="SANT"/>
    <property type="match status" value="1"/>
</dbReference>
<keyword evidence="2" id="KW-0539">Nucleus</keyword>
<dbReference type="GO" id="GO:0005634">
    <property type="term" value="C:nucleus"/>
    <property type="evidence" value="ECO:0007669"/>
    <property type="project" value="UniProtKB-SubCell"/>
</dbReference>
<evidence type="ECO:0000256" key="2">
    <source>
        <dbReference type="ARBA" id="ARBA00023242"/>
    </source>
</evidence>
<dbReference type="PANTHER" id="PTHR45614">
    <property type="entry name" value="MYB PROTEIN-RELATED"/>
    <property type="match status" value="1"/>
</dbReference>
<dbReference type="Proteomes" id="UP000327013">
    <property type="component" value="Chromosome 5"/>
</dbReference>
<dbReference type="OrthoDB" id="2143914at2759"/>
<dbReference type="SUPFAM" id="SSF46689">
    <property type="entry name" value="Homeodomain-like"/>
    <property type="match status" value="1"/>
</dbReference>
<feature type="domain" description="HTH myb-type" evidence="4">
    <location>
        <begin position="82"/>
        <end position="136"/>
    </location>
</feature>
<dbReference type="AlphaFoldDB" id="A0A5N6R576"/>
<name>A0A5N6R576_9ROSI</name>
<reference evidence="5 6" key="1">
    <citation type="submission" date="2019-06" db="EMBL/GenBank/DDBJ databases">
        <title>A chromosomal-level reference genome of Carpinus fangiana (Coryloideae, Betulaceae).</title>
        <authorList>
            <person name="Yang X."/>
            <person name="Wang Z."/>
            <person name="Zhang L."/>
            <person name="Hao G."/>
            <person name="Liu J."/>
            <person name="Yang Y."/>
        </authorList>
    </citation>
    <scope>NUCLEOTIDE SEQUENCE [LARGE SCALE GENOMIC DNA]</scope>
    <source>
        <strain evidence="5">Cfa_2016G</strain>
        <tissue evidence="5">Leaf</tissue>
    </source>
</reference>
<dbReference type="InterPro" id="IPR001005">
    <property type="entry name" value="SANT/Myb"/>
</dbReference>
<dbReference type="PROSITE" id="PS50090">
    <property type="entry name" value="MYB_LIKE"/>
    <property type="match status" value="1"/>
</dbReference>
<dbReference type="InterPro" id="IPR017930">
    <property type="entry name" value="Myb_dom"/>
</dbReference>
<organism evidence="5 6">
    <name type="scientific">Carpinus fangiana</name>
    <dbReference type="NCBI Taxonomy" id="176857"/>
    <lineage>
        <taxon>Eukaryota</taxon>
        <taxon>Viridiplantae</taxon>
        <taxon>Streptophyta</taxon>
        <taxon>Embryophyta</taxon>
        <taxon>Tracheophyta</taxon>
        <taxon>Spermatophyta</taxon>
        <taxon>Magnoliopsida</taxon>
        <taxon>eudicotyledons</taxon>
        <taxon>Gunneridae</taxon>
        <taxon>Pentapetalae</taxon>
        <taxon>rosids</taxon>
        <taxon>fabids</taxon>
        <taxon>Fagales</taxon>
        <taxon>Betulaceae</taxon>
        <taxon>Carpinus</taxon>
    </lineage>
</organism>
<dbReference type="SMART" id="SM00717">
    <property type="entry name" value="SANT"/>
    <property type="match status" value="1"/>
</dbReference>
<proteinExistence type="predicted"/>
<feature type="domain" description="Myb-like" evidence="3">
    <location>
        <begin position="82"/>
        <end position="132"/>
    </location>
</feature>
<dbReference type="PANTHER" id="PTHR45614:SF252">
    <property type="entry name" value="TRANSCRIPTION FACTOR MYB3R-2-LIKE"/>
    <property type="match status" value="1"/>
</dbReference>
<evidence type="ECO:0000313" key="5">
    <source>
        <dbReference type="EMBL" id="KAE8055275.1"/>
    </source>
</evidence>
<comment type="subcellular location">
    <subcellularLocation>
        <location evidence="1">Nucleus</location>
    </subcellularLocation>
</comment>